<feature type="region of interest" description="Disordered" evidence="5">
    <location>
        <begin position="209"/>
        <end position="235"/>
    </location>
</feature>
<comment type="caution">
    <text evidence="6">The sequence shown here is derived from an EMBL/GenBank/DDBJ whole genome shotgun (WGS) entry which is preliminary data.</text>
</comment>
<accession>A0A0G2HY48</accession>
<feature type="compositionally biased region" description="Acidic residues" evidence="5">
    <location>
        <begin position="277"/>
        <end position="297"/>
    </location>
</feature>
<protein>
    <submittedName>
        <fullName evidence="6">Putative ribosomal rna-processing protein 1</fullName>
    </submittedName>
</protein>
<name>A0A0G2HY48_9PEZI</name>
<evidence type="ECO:0000313" key="7">
    <source>
        <dbReference type="Proteomes" id="UP000034680"/>
    </source>
</evidence>
<dbReference type="GO" id="GO:0030688">
    <property type="term" value="C:preribosome, small subunit precursor"/>
    <property type="evidence" value="ECO:0007669"/>
    <property type="project" value="InterPro"/>
</dbReference>
<dbReference type="InterPro" id="IPR010301">
    <property type="entry name" value="RRP1"/>
</dbReference>
<gene>
    <name evidence="6" type="ORF">UCDDA912_g07196</name>
</gene>
<evidence type="ECO:0000256" key="2">
    <source>
        <dbReference type="ARBA" id="ARBA00006374"/>
    </source>
</evidence>
<feature type="compositionally biased region" description="Basic and acidic residues" evidence="5">
    <location>
        <begin position="261"/>
        <end position="276"/>
    </location>
</feature>
<feature type="compositionally biased region" description="Basic and acidic residues" evidence="5">
    <location>
        <begin position="220"/>
        <end position="235"/>
    </location>
</feature>
<evidence type="ECO:0000256" key="3">
    <source>
        <dbReference type="ARBA" id="ARBA00022552"/>
    </source>
</evidence>
<evidence type="ECO:0000256" key="4">
    <source>
        <dbReference type="ARBA" id="ARBA00023242"/>
    </source>
</evidence>
<evidence type="ECO:0000256" key="5">
    <source>
        <dbReference type="SAM" id="MobiDB-lite"/>
    </source>
</evidence>
<dbReference type="PANTHER" id="PTHR13026">
    <property type="entry name" value="NNP-1 PROTEIN NOVEL NUCLEAR PROTEIN 1 NOP52"/>
    <property type="match status" value="1"/>
</dbReference>
<dbReference type="GO" id="GO:0006364">
    <property type="term" value="P:rRNA processing"/>
    <property type="evidence" value="ECO:0007669"/>
    <property type="project" value="UniProtKB-KW"/>
</dbReference>
<comment type="subcellular location">
    <subcellularLocation>
        <location evidence="1">Nucleus</location>
    </subcellularLocation>
</comment>
<evidence type="ECO:0000256" key="1">
    <source>
        <dbReference type="ARBA" id="ARBA00004123"/>
    </source>
</evidence>
<keyword evidence="3" id="KW-0698">rRNA processing</keyword>
<proteinExistence type="inferred from homology"/>
<dbReference type="EMBL" id="LCUC01000277">
    <property type="protein sequence ID" value="KKY32835.1"/>
    <property type="molecule type" value="Genomic_DNA"/>
</dbReference>
<dbReference type="STRING" id="1214573.A0A0G2HY48"/>
<keyword evidence="4" id="KW-0539">Nucleus</keyword>
<dbReference type="Pfam" id="PF05997">
    <property type="entry name" value="Nop52"/>
    <property type="match status" value="1"/>
</dbReference>
<dbReference type="AlphaFoldDB" id="A0A0G2HY48"/>
<evidence type="ECO:0000313" key="6">
    <source>
        <dbReference type="EMBL" id="KKY32835.1"/>
    </source>
</evidence>
<keyword evidence="7" id="KW-1185">Reference proteome</keyword>
<dbReference type="PANTHER" id="PTHR13026:SF0">
    <property type="entry name" value="RIBOSOMAL RNA PROCESSING 1B"/>
    <property type="match status" value="1"/>
</dbReference>
<reference evidence="6 7" key="2">
    <citation type="submission" date="2015-05" db="EMBL/GenBank/DDBJ databases">
        <authorList>
            <person name="Morales-Cruz A."/>
            <person name="Amrine K.C."/>
            <person name="Cantu D."/>
        </authorList>
    </citation>
    <scope>NUCLEOTIDE SEQUENCE [LARGE SCALE GENOMIC DNA]</scope>
    <source>
        <strain evidence="6">DA912</strain>
    </source>
</reference>
<comment type="similarity">
    <text evidence="2">Belongs to the RRP1 family.</text>
</comment>
<organism evidence="6 7">
    <name type="scientific">Diaporthe ampelina</name>
    <dbReference type="NCBI Taxonomy" id="1214573"/>
    <lineage>
        <taxon>Eukaryota</taxon>
        <taxon>Fungi</taxon>
        <taxon>Dikarya</taxon>
        <taxon>Ascomycota</taxon>
        <taxon>Pezizomycotina</taxon>
        <taxon>Sordariomycetes</taxon>
        <taxon>Sordariomycetidae</taxon>
        <taxon>Diaporthales</taxon>
        <taxon>Diaporthaceae</taxon>
        <taxon>Diaporthe</taxon>
    </lineage>
</organism>
<reference evidence="6 7" key="1">
    <citation type="submission" date="2015-05" db="EMBL/GenBank/DDBJ databases">
        <title>Distinctive expansion of gene families associated with plant cell wall degradation and secondary metabolism in the genomes of grapevine trunk pathogens.</title>
        <authorList>
            <person name="Lawrence D.P."/>
            <person name="Travadon R."/>
            <person name="Rolshausen P.E."/>
            <person name="Baumgartner K."/>
        </authorList>
    </citation>
    <scope>NUCLEOTIDE SEQUENCE [LARGE SCALE GENOMIC DNA]</scope>
    <source>
        <strain evidence="6">DA912</strain>
    </source>
</reference>
<feature type="region of interest" description="Disordered" evidence="5">
    <location>
        <begin position="251"/>
        <end position="297"/>
    </location>
</feature>
<sequence length="297" mass="33763">MPFIKNLASSDRKTRTAALESLRTFLSAKHISSHLSTLDILKLWKGLFYALWMCDRPLPQQALCQDLADLIWILPEPAVIPWLRGFWATMAREWTTGIDVLRMEKFLLLVRRMLASSLVWMQLREPAKKTSRTKKRAADGSVASPSVRFDDKRVEQMLGLLSDWPFRPDEESRKEEEEDVLMPKIVPVGLKLHVLDIWVDEAEKAHILEESCGPEVGDGGGDKEKEESKDRPQDEVLQRLSDLVETLQSTTLSPAVRKRSKESLLDERLPRKRQQEECEDSGGGDGGDDGDEWAGLD</sequence>
<dbReference type="GO" id="GO:0005634">
    <property type="term" value="C:nucleus"/>
    <property type="evidence" value="ECO:0007669"/>
    <property type="project" value="UniProtKB-SubCell"/>
</dbReference>
<dbReference type="Proteomes" id="UP000034680">
    <property type="component" value="Unassembled WGS sequence"/>
</dbReference>
<dbReference type="OrthoDB" id="2019504at2759"/>